<reference evidence="2" key="2">
    <citation type="submission" date="2023-05" db="EMBL/GenBank/DDBJ databases">
        <authorList>
            <consortium name="Lawrence Berkeley National Laboratory"/>
            <person name="Steindorff A."/>
            <person name="Hensen N."/>
            <person name="Bonometti L."/>
            <person name="Westerberg I."/>
            <person name="Brannstrom I.O."/>
            <person name="Guillou S."/>
            <person name="Cros-Aarteil S."/>
            <person name="Calhoun S."/>
            <person name="Haridas S."/>
            <person name="Kuo A."/>
            <person name="Mondo S."/>
            <person name="Pangilinan J."/>
            <person name="Riley R."/>
            <person name="Labutti K."/>
            <person name="Andreopoulos B."/>
            <person name="Lipzen A."/>
            <person name="Chen C."/>
            <person name="Yanf M."/>
            <person name="Daum C."/>
            <person name="Ng V."/>
            <person name="Clum A."/>
            <person name="Ohm R."/>
            <person name="Martin F."/>
            <person name="Silar P."/>
            <person name="Natvig D."/>
            <person name="Lalanne C."/>
            <person name="Gautier V."/>
            <person name="Ament-Velasquez S.L."/>
            <person name="Kruys A."/>
            <person name="Hutchinson M.I."/>
            <person name="Powell A.J."/>
            <person name="Barry K."/>
            <person name="Miller A.N."/>
            <person name="Grigoriev I.V."/>
            <person name="Debuchy R."/>
            <person name="Gladieux P."/>
            <person name="Thoren M.H."/>
            <person name="Johannesson H."/>
        </authorList>
    </citation>
    <scope>NUCLEOTIDE SEQUENCE</scope>
    <source>
        <strain evidence="2">CBS 892.96</strain>
    </source>
</reference>
<feature type="compositionally biased region" description="Basic and acidic residues" evidence="1">
    <location>
        <begin position="293"/>
        <end position="305"/>
    </location>
</feature>
<proteinExistence type="predicted"/>
<feature type="compositionally biased region" description="Basic and acidic residues" evidence="1">
    <location>
        <begin position="1"/>
        <end position="17"/>
    </location>
</feature>
<name>A0AAN6WHZ2_9PEZI</name>
<accession>A0AAN6WHZ2</accession>
<feature type="region of interest" description="Disordered" evidence="1">
    <location>
        <begin position="1"/>
        <end position="77"/>
    </location>
</feature>
<organism evidence="2 3">
    <name type="scientific">Triangularia setosa</name>
    <dbReference type="NCBI Taxonomy" id="2587417"/>
    <lineage>
        <taxon>Eukaryota</taxon>
        <taxon>Fungi</taxon>
        <taxon>Dikarya</taxon>
        <taxon>Ascomycota</taxon>
        <taxon>Pezizomycotina</taxon>
        <taxon>Sordariomycetes</taxon>
        <taxon>Sordariomycetidae</taxon>
        <taxon>Sordariales</taxon>
        <taxon>Podosporaceae</taxon>
        <taxon>Triangularia</taxon>
    </lineage>
</organism>
<gene>
    <name evidence="2" type="ORF">QBC36DRAFT_306939</name>
</gene>
<protein>
    <submittedName>
        <fullName evidence="2">Uncharacterized protein</fullName>
    </submittedName>
</protein>
<evidence type="ECO:0000313" key="3">
    <source>
        <dbReference type="Proteomes" id="UP001302321"/>
    </source>
</evidence>
<evidence type="ECO:0000256" key="1">
    <source>
        <dbReference type="SAM" id="MobiDB-lite"/>
    </source>
</evidence>
<feature type="compositionally biased region" description="Basic residues" evidence="1">
    <location>
        <begin position="18"/>
        <end position="31"/>
    </location>
</feature>
<evidence type="ECO:0000313" key="2">
    <source>
        <dbReference type="EMBL" id="KAK4180762.1"/>
    </source>
</evidence>
<feature type="region of interest" description="Disordered" evidence="1">
    <location>
        <begin position="284"/>
        <end position="305"/>
    </location>
</feature>
<dbReference type="Proteomes" id="UP001302321">
    <property type="component" value="Unassembled WGS sequence"/>
</dbReference>
<keyword evidence="3" id="KW-1185">Reference proteome</keyword>
<comment type="caution">
    <text evidence="2">The sequence shown here is derived from an EMBL/GenBank/DDBJ whole genome shotgun (WGS) entry which is preliminary data.</text>
</comment>
<dbReference type="AlphaFoldDB" id="A0AAN6WHZ2"/>
<sequence>MEGSEKADSEKVGSEKAGRKKKQSEKKHLKTQAKQGLGLKKRVQTGKLLSGGYVRDGGAQAREALTRASEPRATEPTPEISRMAMELRRRTDEWLGEAAPLHKQLRVALWRCSVAAAGPEGFETGCSPAGELSIDSSQSKHDYSVSHLPRKMYAKPGFETLEIPIHPISEAPSTLSQEERDAGIKRHGYAFNVYYFWDDKAVEQEETSLLTGSAHSGAALEDSKGYRTSTVHIPELADLGWERLRCRMLPKEARPTFLEMLEVDGETLIGAGSEMGKWGEHHLAEEEASDEAGDTKWRWIGDGES</sequence>
<dbReference type="EMBL" id="MU866094">
    <property type="protein sequence ID" value="KAK4180762.1"/>
    <property type="molecule type" value="Genomic_DNA"/>
</dbReference>
<reference evidence="2" key="1">
    <citation type="journal article" date="2023" name="Mol. Phylogenet. Evol.">
        <title>Genome-scale phylogeny and comparative genomics of the fungal order Sordariales.</title>
        <authorList>
            <person name="Hensen N."/>
            <person name="Bonometti L."/>
            <person name="Westerberg I."/>
            <person name="Brannstrom I.O."/>
            <person name="Guillou S."/>
            <person name="Cros-Aarteil S."/>
            <person name="Calhoun S."/>
            <person name="Haridas S."/>
            <person name="Kuo A."/>
            <person name="Mondo S."/>
            <person name="Pangilinan J."/>
            <person name="Riley R."/>
            <person name="LaButti K."/>
            <person name="Andreopoulos B."/>
            <person name="Lipzen A."/>
            <person name="Chen C."/>
            <person name="Yan M."/>
            <person name="Daum C."/>
            <person name="Ng V."/>
            <person name="Clum A."/>
            <person name="Steindorff A."/>
            <person name="Ohm R.A."/>
            <person name="Martin F."/>
            <person name="Silar P."/>
            <person name="Natvig D.O."/>
            <person name="Lalanne C."/>
            <person name="Gautier V."/>
            <person name="Ament-Velasquez S.L."/>
            <person name="Kruys A."/>
            <person name="Hutchinson M.I."/>
            <person name="Powell A.J."/>
            <person name="Barry K."/>
            <person name="Miller A.N."/>
            <person name="Grigoriev I.V."/>
            <person name="Debuchy R."/>
            <person name="Gladieux P."/>
            <person name="Hiltunen Thoren M."/>
            <person name="Johannesson H."/>
        </authorList>
    </citation>
    <scope>NUCLEOTIDE SEQUENCE</scope>
    <source>
        <strain evidence="2">CBS 892.96</strain>
    </source>
</reference>